<gene>
    <name evidence="2" type="primary">Nfu_g_1_003510</name>
</gene>
<evidence type="ECO:0000256" key="1">
    <source>
        <dbReference type="SAM" id="MobiDB-lite"/>
    </source>
</evidence>
<feature type="region of interest" description="Disordered" evidence="1">
    <location>
        <begin position="23"/>
        <end position="53"/>
    </location>
</feature>
<organism evidence="2">
    <name type="scientific">Iconisemion striatum</name>
    <dbReference type="NCBI Taxonomy" id="60296"/>
    <lineage>
        <taxon>Eukaryota</taxon>
        <taxon>Metazoa</taxon>
        <taxon>Chordata</taxon>
        <taxon>Craniata</taxon>
        <taxon>Vertebrata</taxon>
        <taxon>Euteleostomi</taxon>
        <taxon>Actinopterygii</taxon>
        <taxon>Neopterygii</taxon>
        <taxon>Teleostei</taxon>
        <taxon>Neoteleostei</taxon>
        <taxon>Acanthomorphata</taxon>
        <taxon>Ovalentaria</taxon>
        <taxon>Atherinomorphae</taxon>
        <taxon>Cyprinodontiformes</taxon>
        <taxon>Nothobranchiidae</taxon>
        <taxon>Iconisemion</taxon>
    </lineage>
</organism>
<reference evidence="2" key="1">
    <citation type="submission" date="2016-05" db="EMBL/GenBank/DDBJ databases">
        <authorList>
            <person name="Lavstsen T."/>
            <person name="Jespersen J.S."/>
        </authorList>
    </citation>
    <scope>NUCLEOTIDE SEQUENCE</scope>
    <source>
        <tissue evidence="2">Brain</tissue>
    </source>
</reference>
<name>A0A1A7YVV3_9TELE</name>
<sequence>MATNACMLTEGVPFRRLYPSDLTSEHRAQTSHCHQLMSDGEQRDERNETLRNL</sequence>
<dbReference type="AlphaFoldDB" id="A0A1A7YVV3"/>
<evidence type="ECO:0000313" key="2">
    <source>
        <dbReference type="EMBL" id="SBP34737.1"/>
    </source>
</evidence>
<protein>
    <submittedName>
        <fullName evidence="2">Uncharacterized protein</fullName>
    </submittedName>
</protein>
<accession>A0A1A7YVV3</accession>
<proteinExistence type="predicted"/>
<feature type="compositionally biased region" description="Basic and acidic residues" evidence="1">
    <location>
        <begin position="40"/>
        <end position="53"/>
    </location>
</feature>
<reference evidence="2" key="2">
    <citation type="submission" date="2016-06" db="EMBL/GenBank/DDBJ databases">
        <title>The genome of a short-lived fish provides insights into sex chromosome evolution and the genetic control of aging.</title>
        <authorList>
            <person name="Reichwald K."/>
            <person name="Felder M."/>
            <person name="Petzold A."/>
            <person name="Koch P."/>
            <person name="Groth M."/>
            <person name="Platzer M."/>
        </authorList>
    </citation>
    <scope>NUCLEOTIDE SEQUENCE</scope>
    <source>
        <tissue evidence="2">Brain</tissue>
    </source>
</reference>
<dbReference type="EMBL" id="HADX01012505">
    <property type="protein sequence ID" value="SBP34737.1"/>
    <property type="molecule type" value="Transcribed_RNA"/>
</dbReference>